<dbReference type="InterPro" id="IPR050491">
    <property type="entry name" value="AmpC-like"/>
</dbReference>
<dbReference type="Proteomes" id="UP000283522">
    <property type="component" value="Unassembled WGS sequence"/>
</dbReference>
<name>A0A418PSF2_9BACT</name>
<evidence type="ECO:0000256" key="2">
    <source>
        <dbReference type="ARBA" id="ARBA00023136"/>
    </source>
</evidence>
<dbReference type="PANTHER" id="PTHR46825:SF11">
    <property type="entry name" value="PENICILLIN-BINDING PROTEIN 4"/>
    <property type="match status" value="1"/>
</dbReference>
<dbReference type="GO" id="GO:0016020">
    <property type="term" value="C:membrane"/>
    <property type="evidence" value="ECO:0007669"/>
    <property type="project" value="UniProtKB-SubCell"/>
</dbReference>
<keyword evidence="2" id="KW-0472">Membrane</keyword>
<dbReference type="EMBL" id="QXML01000004">
    <property type="protein sequence ID" value="RIW15772.1"/>
    <property type="molecule type" value="Genomic_DNA"/>
</dbReference>
<reference evidence="4 5" key="1">
    <citation type="submission" date="2018-09" db="EMBL/GenBank/DDBJ databases">
        <authorList>
            <person name="Wang X."/>
            <person name="Du Z."/>
        </authorList>
    </citation>
    <scope>NUCLEOTIDE SEQUENCE [LARGE SCALE GENOMIC DNA]</scope>
    <source>
        <strain evidence="4 5">N3</strain>
    </source>
</reference>
<accession>A0A418PSF2</accession>
<dbReference type="OrthoDB" id="9793489at2"/>
<evidence type="ECO:0000313" key="5">
    <source>
        <dbReference type="Proteomes" id="UP000283522"/>
    </source>
</evidence>
<dbReference type="InterPro" id="IPR001466">
    <property type="entry name" value="Beta-lactam-related"/>
</dbReference>
<evidence type="ECO:0000259" key="3">
    <source>
        <dbReference type="Pfam" id="PF00144"/>
    </source>
</evidence>
<dbReference type="AlphaFoldDB" id="A0A418PSF2"/>
<dbReference type="GO" id="GO:0016787">
    <property type="term" value="F:hydrolase activity"/>
    <property type="evidence" value="ECO:0007669"/>
    <property type="project" value="UniProtKB-KW"/>
</dbReference>
<dbReference type="PANTHER" id="PTHR46825">
    <property type="entry name" value="D-ALANYL-D-ALANINE-CARBOXYPEPTIDASE/ENDOPEPTIDASE AMPH"/>
    <property type="match status" value="1"/>
</dbReference>
<proteinExistence type="predicted"/>
<comment type="caution">
    <text evidence="4">The sequence shown here is derived from an EMBL/GenBank/DDBJ whole genome shotgun (WGS) entry which is preliminary data.</text>
</comment>
<sequence length="380" mass="42258">MKVYLLILFASLGLAYFSLKPSQPSSNAINQLVEKEMNELQIPGMAVAVIKDGKILHQETYGMANLEWNQKVTPTTAFQIASVTKLFTSTLVMKYIQDGKIRLDDSVVKYLPDAPASWSQVQIKHLLSHQSGIPWPASIGGFLGTAPSTSDKPASKEQVYKDMRDSTLLYNPGEKEVYINGDAFVLQFVLEKIGGKSIAEIFEEELFSPLGMKGSGFDQEVRNFPAQVMRPIKNKSQLFTKGTTEPLILKSYYNPTSYAGGGLYTTLEDAVKWAVSLDKGDFIDREIVEQLSSKMPLNGSFTSLGWNRLEFNGHEAFGHTGGPGLGDVLYFPEEKLTIIVFSNYADMYPYMAASIACLFFPDIVLPSGPKTFDRGFYKYF</sequence>
<protein>
    <submittedName>
        <fullName evidence="4">Class A beta-lactamase-related serine hydrolase</fullName>
    </submittedName>
</protein>
<evidence type="ECO:0000256" key="1">
    <source>
        <dbReference type="ARBA" id="ARBA00004370"/>
    </source>
</evidence>
<evidence type="ECO:0000313" key="4">
    <source>
        <dbReference type="EMBL" id="RIW15772.1"/>
    </source>
</evidence>
<dbReference type="SUPFAM" id="SSF56601">
    <property type="entry name" value="beta-lactamase/transpeptidase-like"/>
    <property type="match status" value="1"/>
</dbReference>
<dbReference type="Gene3D" id="3.40.710.10">
    <property type="entry name" value="DD-peptidase/beta-lactamase superfamily"/>
    <property type="match status" value="1"/>
</dbReference>
<dbReference type="InterPro" id="IPR012338">
    <property type="entry name" value="Beta-lactam/transpept-like"/>
</dbReference>
<comment type="subcellular location">
    <subcellularLocation>
        <location evidence="1">Membrane</location>
    </subcellularLocation>
</comment>
<keyword evidence="4" id="KW-0378">Hydrolase</keyword>
<dbReference type="RefSeq" id="WP_119477706.1">
    <property type="nucleotide sequence ID" value="NZ_QXML01000004.1"/>
</dbReference>
<keyword evidence="5" id="KW-1185">Reference proteome</keyword>
<feature type="domain" description="Beta-lactamase-related" evidence="3">
    <location>
        <begin position="29"/>
        <end position="346"/>
    </location>
</feature>
<gene>
    <name evidence="4" type="ORF">D0X99_10130</name>
</gene>
<dbReference type="Pfam" id="PF00144">
    <property type="entry name" value="Beta-lactamase"/>
    <property type="match status" value="1"/>
</dbReference>
<organism evidence="4 5">
    <name type="scientific">Algoriphagus lacus</name>
    <dbReference type="NCBI Taxonomy" id="2056311"/>
    <lineage>
        <taxon>Bacteria</taxon>
        <taxon>Pseudomonadati</taxon>
        <taxon>Bacteroidota</taxon>
        <taxon>Cytophagia</taxon>
        <taxon>Cytophagales</taxon>
        <taxon>Cyclobacteriaceae</taxon>
        <taxon>Algoriphagus</taxon>
    </lineage>
</organism>